<reference evidence="3" key="1">
    <citation type="submission" date="2025-08" db="UniProtKB">
        <authorList>
            <consortium name="RefSeq"/>
        </authorList>
    </citation>
    <scope>IDENTIFICATION</scope>
    <source>
        <strain evidence="3">Aabys</strain>
        <tissue evidence="3">Whole body</tissue>
    </source>
</reference>
<feature type="domain" description="DUF4806" evidence="1">
    <location>
        <begin position="42"/>
        <end position="114"/>
    </location>
</feature>
<dbReference type="PANTHER" id="PTHR34153:SF2">
    <property type="entry name" value="SI:CH211-262H13.3-RELATED"/>
    <property type="match status" value="1"/>
</dbReference>
<dbReference type="InterPro" id="IPR032071">
    <property type="entry name" value="DUF4806"/>
</dbReference>
<dbReference type="Proteomes" id="UP001652621">
    <property type="component" value="Unplaced"/>
</dbReference>
<gene>
    <name evidence="3" type="primary">LOC131801652</name>
</gene>
<accession>A0ABM3USK9</accession>
<dbReference type="Pfam" id="PF16064">
    <property type="entry name" value="DUF4806"/>
    <property type="match status" value="1"/>
</dbReference>
<organism evidence="2 3">
    <name type="scientific">Musca domestica</name>
    <name type="common">House fly</name>
    <dbReference type="NCBI Taxonomy" id="7370"/>
    <lineage>
        <taxon>Eukaryota</taxon>
        <taxon>Metazoa</taxon>
        <taxon>Ecdysozoa</taxon>
        <taxon>Arthropoda</taxon>
        <taxon>Hexapoda</taxon>
        <taxon>Insecta</taxon>
        <taxon>Pterygota</taxon>
        <taxon>Neoptera</taxon>
        <taxon>Endopterygota</taxon>
        <taxon>Diptera</taxon>
        <taxon>Brachycera</taxon>
        <taxon>Muscomorpha</taxon>
        <taxon>Muscoidea</taxon>
        <taxon>Muscidae</taxon>
        <taxon>Musca</taxon>
    </lineage>
</organism>
<name>A0ABM3USK9_MUSDO</name>
<dbReference type="PANTHER" id="PTHR34153">
    <property type="entry name" value="SI:CH211-262H13.3-RELATED-RELATED"/>
    <property type="match status" value="1"/>
</dbReference>
<evidence type="ECO:0000313" key="3">
    <source>
        <dbReference type="RefSeq" id="XP_058976521.1"/>
    </source>
</evidence>
<evidence type="ECO:0000313" key="2">
    <source>
        <dbReference type="Proteomes" id="UP001652621"/>
    </source>
</evidence>
<dbReference type="GeneID" id="131801652"/>
<dbReference type="RefSeq" id="XP_058976521.1">
    <property type="nucleotide sequence ID" value="XM_059120538.1"/>
</dbReference>
<proteinExistence type="predicted"/>
<evidence type="ECO:0000259" key="1">
    <source>
        <dbReference type="Pfam" id="PF16064"/>
    </source>
</evidence>
<keyword evidence="2" id="KW-1185">Reference proteome</keyword>
<sequence length="161" mass="18632">MNQRLDSTQQLIKTLTEELIHLKNELRQNTCIKTEQDLLPTLPLTTLEDYMQFEKNIAENKDMRKQLESLIGRVGGKNMASFIKMSIKSIITDEVAIDITWRGTPNKPSFQKFYLYNIIKEACHAQDPTSSDYVINKICQQHILHARDRVAKRNSKAILPD</sequence>
<protein>
    <submittedName>
        <fullName evidence="3">Uncharacterized protein LOC131801652</fullName>
    </submittedName>
</protein>